<dbReference type="Proteomes" id="UP001338125">
    <property type="component" value="Unassembled WGS sequence"/>
</dbReference>
<accession>A0ABR0SA16</accession>
<dbReference type="EMBL" id="JAVFKD010000015">
    <property type="protein sequence ID" value="KAK5989006.1"/>
    <property type="molecule type" value="Genomic_DNA"/>
</dbReference>
<comment type="caution">
    <text evidence="1">The sequence shown here is derived from an EMBL/GenBank/DDBJ whole genome shotgun (WGS) entry which is preliminary data.</text>
</comment>
<organism evidence="1 2">
    <name type="scientific">Cladobotryum mycophilum</name>
    <dbReference type="NCBI Taxonomy" id="491253"/>
    <lineage>
        <taxon>Eukaryota</taxon>
        <taxon>Fungi</taxon>
        <taxon>Dikarya</taxon>
        <taxon>Ascomycota</taxon>
        <taxon>Pezizomycotina</taxon>
        <taxon>Sordariomycetes</taxon>
        <taxon>Hypocreomycetidae</taxon>
        <taxon>Hypocreales</taxon>
        <taxon>Hypocreaceae</taxon>
        <taxon>Cladobotryum</taxon>
    </lineage>
</organism>
<protein>
    <submittedName>
        <fullName evidence="1">Uncharacterized protein</fullName>
    </submittedName>
</protein>
<sequence>MADDDSIIITDPNELSTLSIGQLISNSVTSQPLDLESMTIPNVKLVLLQPLANPDMLDACYNPFTQDVYAEDGTVIGTAEFEYLNLDPLSLAWRRAIAQVAPIPRESALEPGAARQGGIAVVTQDVCTMVNLLALNMRMRTRRDFLFEIIYDLDEGVREQPMKLLESQLHGLEMRKGALKG</sequence>
<name>A0ABR0SA16_9HYPO</name>
<reference evidence="1 2" key="1">
    <citation type="submission" date="2024-01" db="EMBL/GenBank/DDBJ databases">
        <title>Complete genome of Cladobotryum mycophilum ATHUM6906.</title>
        <authorList>
            <person name="Christinaki A.C."/>
            <person name="Myridakis A.I."/>
            <person name="Kouvelis V.N."/>
        </authorList>
    </citation>
    <scope>NUCLEOTIDE SEQUENCE [LARGE SCALE GENOMIC DNA]</scope>
    <source>
        <strain evidence="1 2">ATHUM6906</strain>
    </source>
</reference>
<keyword evidence="2" id="KW-1185">Reference proteome</keyword>
<gene>
    <name evidence="1" type="ORF">PT974_10504</name>
</gene>
<evidence type="ECO:0000313" key="2">
    <source>
        <dbReference type="Proteomes" id="UP001338125"/>
    </source>
</evidence>
<proteinExistence type="predicted"/>
<evidence type="ECO:0000313" key="1">
    <source>
        <dbReference type="EMBL" id="KAK5989006.1"/>
    </source>
</evidence>